<dbReference type="InterPro" id="IPR016876">
    <property type="entry name" value="UCP028234"/>
</dbReference>
<dbReference type="EMBL" id="FUFT01000005">
    <property type="protein sequence ID" value="SJL84184.1"/>
    <property type="molecule type" value="Genomic_DNA"/>
</dbReference>
<dbReference type="RefSeq" id="WP_077314571.1">
    <property type="nucleotide sequence ID" value="NZ_AP024888.1"/>
</dbReference>
<organism evidence="1 2">
    <name type="scientific">Vibrio palustris</name>
    <dbReference type="NCBI Taxonomy" id="1918946"/>
    <lineage>
        <taxon>Bacteria</taxon>
        <taxon>Pseudomonadati</taxon>
        <taxon>Pseudomonadota</taxon>
        <taxon>Gammaproteobacteria</taxon>
        <taxon>Vibrionales</taxon>
        <taxon>Vibrionaceae</taxon>
        <taxon>Vibrio</taxon>
    </lineage>
</organism>
<keyword evidence="2" id="KW-1185">Reference proteome</keyword>
<dbReference type="PANTHER" id="PTHR38451:SF1">
    <property type="entry name" value="TRNA (ADENINE(22)-N(1))-METHYLTRANSFERASE"/>
    <property type="match status" value="1"/>
</dbReference>
<dbReference type="Pfam" id="PF12847">
    <property type="entry name" value="Methyltransf_18"/>
    <property type="match status" value="1"/>
</dbReference>
<dbReference type="PIRSF" id="PIRSF028234">
    <property type="entry name" value="UCP028234"/>
    <property type="match status" value="1"/>
</dbReference>
<dbReference type="FunFam" id="3.40.50.150:FF:000442">
    <property type="entry name" value="tRNA (Adenine22-N1)-methyltransferase TrmK"/>
    <property type="match status" value="1"/>
</dbReference>
<reference evidence="1 2" key="1">
    <citation type="submission" date="2017-02" db="EMBL/GenBank/DDBJ databases">
        <authorList>
            <person name="Peterson S.W."/>
        </authorList>
    </citation>
    <scope>NUCLEOTIDE SEQUENCE [LARGE SCALE GENOMIC DNA]</scope>
    <source>
        <strain evidence="1 2">CECT 9027</strain>
    </source>
</reference>
<dbReference type="Proteomes" id="UP000189475">
    <property type="component" value="Unassembled WGS sequence"/>
</dbReference>
<accession>A0A1R4B5I8</accession>
<dbReference type="STRING" id="1918946.VPAL9027_02166"/>
<sequence>MKLSKRLSLIAQWAEQQTQQQPYDHIWDCCCDHGYLGTELLERIPTATIHFVDVVAHLIEDLTQRLRTHHTQSTKNWQTHCLDVADLPLAHYAGRHLVMIAGIGGDLMTTFIEEITRRHPNLEIDLIVCPIRHHYTVRRRLMHDDYRLLRESLIEENQRYYEVLSVSNHQTAEPVHPIGYHIWHATEAQQQNVIQRYYDKTLAHYERLQRGGNKNIDKILAEYYAIRWAFD</sequence>
<dbReference type="Gene3D" id="3.40.50.150">
    <property type="entry name" value="Vaccinia Virus protein VP39"/>
    <property type="match status" value="1"/>
</dbReference>
<dbReference type="SUPFAM" id="SSF53335">
    <property type="entry name" value="S-adenosyl-L-methionine-dependent methyltransferases"/>
    <property type="match status" value="1"/>
</dbReference>
<dbReference type="PANTHER" id="PTHR38451">
    <property type="entry name" value="TRNA (ADENINE(22)-N(1))-METHYLTRANSFERASE"/>
    <property type="match status" value="1"/>
</dbReference>
<protein>
    <submittedName>
        <fullName evidence="1">Uncharacterized protein</fullName>
    </submittedName>
</protein>
<name>A0A1R4B5I8_9VIBR</name>
<dbReference type="OrthoDB" id="6862131at2"/>
<gene>
    <name evidence="1" type="ORF">VPAL9027_02166</name>
</gene>
<dbReference type="InterPro" id="IPR029063">
    <property type="entry name" value="SAM-dependent_MTases_sf"/>
</dbReference>
<dbReference type="AlphaFoldDB" id="A0A1R4B5I8"/>
<evidence type="ECO:0000313" key="2">
    <source>
        <dbReference type="Proteomes" id="UP000189475"/>
    </source>
</evidence>
<evidence type="ECO:0000313" key="1">
    <source>
        <dbReference type="EMBL" id="SJL84184.1"/>
    </source>
</evidence>
<proteinExistence type="predicted"/>